<sequence>MANDEHLDDADNVFLSSELLACPQRGHWVSFQLVDEQGDGAAYAGLSFELLDCTGQRYQGQLDADGIGRVDDFFRGPATVLLDKPYQSGEKLYTDLMSRPSYPLPITELQVRAEKTRFAQADASRTRDNPARSRGDAFYQVEVRELVRHAAHLPPAVARHYPPESGVIAAMRTAPYLHEEPVGLGLLPNRHYVLEVRPLRALRPMLSTASGFCALNLYQLALMAAMSYNPFGQEPASRPVDQVSFPLDPSVGHFFATALGNGVEAWRVDPAQSSRYYPLYEDVAYSRRFEILPFDPSLYAENDPDLGAEQEHPARLHFFDDADGGTHTQAFITHHDDVVLISVRGTEVDSKEDILRDIDARQVAFREGEGKVHRGFYGGYLAIESFILKYFQKFYNGQKVVICGHSLGGAIAQLLAEALRRSRDETYSVQLYTYGAPRAGDADFVRGAAALEHYRIVSHNDPVPSLPAPWMNVKPRWLGTGGLLAVFNPVGGAVLFTIGLLRFGGEPYQHQGQLLHFTPLDLGQGQQSSVLWEPGCDLIEQNACSRALRLNRNNDLPVRAGFINQLLQAADHFMVAGYIPHTWATLRRWQQTEERGGTLVTERELEVLSGYLAQNRQAMSDLYQTYRQQWTGRRTQDDSALELAMSALRAEMRKLDETQQRVTRLHYRQVSLVDVYGNLSAESGLSEALVRWQAHDENQAQVQLAQLPSARGRIEQGALVG</sequence>
<dbReference type="Pfam" id="PF01764">
    <property type="entry name" value="Lipase_3"/>
    <property type="match status" value="1"/>
</dbReference>
<dbReference type="EMBL" id="CP020100">
    <property type="protein sequence ID" value="AQZ96381.1"/>
    <property type="molecule type" value="Genomic_DNA"/>
</dbReference>
<dbReference type="CDD" id="cd00519">
    <property type="entry name" value="Lipase_3"/>
    <property type="match status" value="1"/>
</dbReference>
<reference evidence="2 3" key="1">
    <citation type="submission" date="2017-03" db="EMBL/GenBank/DDBJ databases">
        <title>Complete genome sequence of the novel DNRA strain Pseudomonas sp. S-6-2 isolated from Chinese polluted river sediment. Journal of Biotechnology.</title>
        <authorList>
            <person name="Li J."/>
            <person name="Xiang F."/>
            <person name="Wang L."/>
            <person name="Xi L."/>
            <person name="Liu J."/>
        </authorList>
    </citation>
    <scope>NUCLEOTIDE SEQUENCE [LARGE SCALE GENOMIC DNA]</scope>
    <source>
        <strain evidence="2 3">S-6-2</strain>
    </source>
</reference>
<dbReference type="AlphaFoldDB" id="A0A1V0B912"/>
<feature type="domain" description="Fungal lipase-type" evidence="1">
    <location>
        <begin position="341"/>
        <end position="468"/>
    </location>
</feature>
<evidence type="ECO:0000313" key="2">
    <source>
        <dbReference type="EMBL" id="AQZ96381.1"/>
    </source>
</evidence>
<dbReference type="GO" id="GO:0006629">
    <property type="term" value="P:lipid metabolic process"/>
    <property type="evidence" value="ECO:0007669"/>
    <property type="project" value="InterPro"/>
</dbReference>
<name>A0A1V0B912_9GAMM</name>
<proteinExistence type="predicted"/>
<dbReference type="PANTHER" id="PTHR45856">
    <property type="entry name" value="ALPHA/BETA-HYDROLASES SUPERFAMILY PROTEIN"/>
    <property type="match status" value="1"/>
</dbReference>
<organism evidence="2 3">
    <name type="scientific">Halopseudomonas phragmitis</name>
    <dbReference type="NCBI Taxonomy" id="1931241"/>
    <lineage>
        <taxon>Bacteria</taxon>
        <taxon>Pseudomonadati</taxon>
        <taxon>Pseudomonadota</taxon>
        <taxon>Gammaproteobacteria</taxon>
        <taxon>Pseudomonadales</taxon>
        <taxon>Pseudomonadaceae</taxon>
        <taxon>Halopseudomonas</taxon>
    </lineage>
</organism>
<dbReference type="STRING" id="1931241.BVH74_17195"/>
<dbReference type="InterPro" id="IPR029058">
    <property type="entry name" value="AB_hydrolase_fold"/>
</dbReference>
<dbReference type="KEGG" id="ppha:BVH74_17195"/>
<keyword evidence="3" id="KW-1185">Reference proteome</keyword>
<dbReference type="PANTHER" id="PTHR45856:SF24">
    <property type="entry name" value="FUNGAL LIPASE-LIKE DOMAIN-CONTAINING PROTEIN"/>
    <property type="match status" value="1"/>
</dbReference>
<gene>
    <name evidence="2" type="ORF">BVH74_17195</name>
</gene>
<protein>
    <recommendedName>
        <fullName evidence="1">Fungal lipase-type domain-containing protein</fullName>
    </recommendedName>
</protein>
<accession>A0A1V0B912</accession>
<evidence type="ECO:0000259" key="1">
    <source>
        <dbReference type="Pfam" id="PF01764"/>
    </source>
</evidence>
<dbReference type="Proteomes" id="UP000243488">
    <property type="component" value="Chromosome"/>
</dbReference>
<dbReference type="InterPro" id="IPR051218">
    <property type="entry name" value="Sec_MonoDiacylglyc_Lipase"/>
</dbReference>
<dbReference type="InterPro" id="IPR002921">
    <property type="entry name" value="Fungal_lipase-type"/>
</dbReference>
<evidence type="ECO:0000313" key="3">
    <source>
        <dbReference type="Proteomes" id="UP000243488"/>
    </source>
</evidence>
<dbReference type="Gene3D" id="3.40.50.1820">
    <property type="entry name" value="alpha/beta hydrolase"/>
    <property type="match status" value="1"/>
</dbReference>
<dbReference type="RefSeq" id="WP_080051289.1">
    <property type="nucleotide sequence ID" value="NZ_CP020100.1"/>
</dbReference>
<dbReference type="SUPFAM" id="SSF53474">
    <property type="entry name" value="alpha/beta-Hydrolases"/>
    <property type="match status" value="1"/>
</dbReference>